<keyword evidence="2" id="KW-0472">Membrane</keyword>
<accession>A0A964WT72</accession>
<evidence type="ECO:0000313" key="4">
    <source>
        <dbReference type="Proteomes" id="UP000773614"/>
    </source>
</evidence>
<evidence type="ECO:0000256" key="1">
    <source>
        <dbReference type="SAM" id="MobiDB-lite"/>
    </source>
</evidence>
<evidence type="ECO:0000313" key="3">
    <source>
        <dbReference type="EMBL" id="MYZ47704.1"/>
    </source>
</evidence>
<keyword evidence="2" id="KW-1133">Transmembrane helix</keyword>
<dbReference type="Proteomes" id="UP000773614">
    <property type="component" value="Unassembled WGS sequence"/>
</dbReference>
<protein>
    <recommendedName>
        <fullName evidence="5">ATP synthase protein I</fullName>
    </recommendedName>
</protein>
<dbReference type="AlphaFoldDB" id="A0A964WT72"/>
<evidence type="ECO:0008006" key="5">
    <source>
        <dbReference type="Google" id="ProtNLM"/>
    </source>
</evidence>
<name>A0A964WT72_9HYPH</name>
<reference evidence="3" key="1">
    <citation type="submission" date="2019-03" db="EMBL/GenBank/DDBJ databases">
        <title>Afifella sp. nov., isolated from activated sludge.</title>
        <authorList>
            <person name="Li Q."/>
            <person name="Liu Y."/>
        </authorList>
    </citation>
    <scope>NUCLEOTIDE SEQUENCE</scope>
    <source>
        <strain evidence="3">L72</strain>
    </source>
</reference>
<sequence>MTDEKRRVDGPVGPGSSDSDLARRLDRLSQSLRAERADRTEAARPARSSGSDYAVAFRLASEFVAGVLVGAALGWGLDMLAGTGPWGMIVFLMLGFAAGVLNVLRSAGRIKTGPGSPGAGSGGEPQG</sequence>
<dbReference type="OrthoDB" id="15401at2"/>
<comment type="caution">
    <text evidence="3">The sequence shown here is derived from an EMBL/GenBank/DDBJ whole genome shotgun (WGS) entry which is preliminary data.</text>
</comment>
<dbReference type="RefSeq" id="WP_161140051.1">
    <property type="nucleotide sequence ID" value="NZ_SPKJ01000019.1"/>
</dbReference>
<proteinExistence type="predicted"/>
<evidence type="ECO:0000256" key="2">
    <source>
        <dbReference type="SAM" id="Phobius"/>
    </source>
</evidence>
<feature type="transmembrane region" description="Helical" evidence="2">
    <location>
        <begin position="55"/>
        <end position="77"/>
    </location>
</feature>
<keyword evidence="2" id="KW-0812">Transmembrane</keyword>
<gene>
    <name evidence="3" type="ORF">E4O86_08260</name>
</gene>
<feature type="region of interest" description="Disordered" evidence="1">
    <location>
        <begin position="1"/>
        <end position="23"/>
    </location>
</feature>
<organism evidence="3 4">
    <name type="scientific">Propylenella binzhouense</name>
    <dbReference type="NCBI Taxonomy" id="2555902"/>
    <lineage>
        <taxon>Bacteria</taxon>
        <taxon>Pseudomonadati</taxon>
        <taxon>Pseudomonadota</taxon>
        <taxon>Alphaproteobacteria</taxon>
        <taxon>Hyphomicrobiales</taxon>
        <taxon>Propylenellaceae</taxon>
        <taxon>Propylenella</taxon>
    </lineage>
</organism>
<feature type="transmembrane region" description="Helical" evidence="2">
    <location>
        <begin position="83"/>
        <end position="104"/>
    </location>
</feature>
<dbReference type="Pfam" id="PF09527">
    <property type="entry name" value="ATPase_gene1"/>
    <property type="match status" value="1"/>
</dbReference>
<keyword evidence="4" id="KW-1185">Reference proteome</keyword>
<dbReference type="EMBL" id="SPKJ01000019">
    <property type="protein sequence ID" value="MYZ47704.1"/>
    <property type="molecule type" value="Genomic_DNA"/>
</dbReference>
<dbReference type="InterPro" id="IPR032820">
    <property type="entry name" value="ATPase_put"/>
</dbReference>